<protein>
    <submittedName>
        <fullName evidence="3">Uncharacterized protein</fullName>
    </submittedName>
</protein>
<feature type="compositionally biased region" description="Basic residues" evidence="1">
    <location>
        <begin position="63"/>
        <end position="75"/>
    </location>
</feature>
<keyword evidence="2" id="KW-1133">Transmembrane helix</keyword>
<feature type="region of interest" description="Disordered" evidence="1">
    <location>
        <begin position="38"/>
        <end position="82"/>
    </location>
</feature>
<evidence type="ECO:0000256" key="2">
    <source>
        <dbReference type="SAM" id="Phobius"/>
    </source>
</evidence>
<gene>
    <name evidence="3" type="ORF">KSP40_PGU016212</name>
</gene>
<evidence type="ECO:0000313" key="4">
    <source>
        <dbReference type="Proteomes" id="UP001412067"/>
    </source>
</evidence>
<comment type="caution">
    <text evidence="3">The sequence shown here is derived from an EMBL/GenBank/DDBJ whole genome shotgun (WGS) entry which is preliminary data.</text>
</comment>
<name>A0ABR2M765_9ASPA</name>
<feature type="region of interest" description="Disordered" evidence="1">
    <location>
        <begin position="111"/>
        <end position="136"/>
    </location>
</feature>
<evidence type="ECO:0000256" key="1">
    <source>
        <dbReference type="SAM" id="MobiDB-lite"/>
    </source>
</evidence>
<sequence>MNEVSETVEVEGSSVAPSSIMPYFIALSTATLITVHGEWGTRQGSRGNKEKARSKEQDEGARTKKHGARSKKHKDTKQVTSGVRSMVKVAERHKISYLRTLTDMVLEQGTERQKASYLSKQHGAKSRKIQNKQSQV</sequence>
<dbReference type="Proteomes" id="UP001412067">
    <property type="component" value="Unassembled WGS sequence"/>
</dbReference>
<evidence type="ECO:0000313" key="3">
    <source>
        <dbReference type="EMBL" id="KAK8960029.1"/>
    </source>
</evidence>
<reference evidence="3 4" key="1">
    <citation type="journal article" date="2022" name="Nat. Plants">
        <title>Genomes of leafy and leafless Platanthera orchids illuminate the evolution of mycoheterotrophy.</title>
        <authorList>
            <person name="Li M.H."/>
            <person name="Liu K.W."/>
            <person name="Li Z."/>
            <person name="Lu H.C."/>
            <person name="Ye Q.L."/>
            <person name="Zhang D."/>
            <person name="Wang J.Y."/>
            <person name="Li Y.F."/>
            <person name="Zhong Z.M."/>
            <person name="Liu X."/>
            <person name="Yu X."/>
            <person name="Liu D.K."/>
            <person name="Tu X.D."/>
            <person name="Liu B."/>
            <person name="Hao Y."/>
            <person name="Liao X.Y."/>
            <person name="Jiang Y.T."/>
            <person name="Sun W.H."/>
            <person name="Chen J."/>
            <person name="Chen Y.Q."/>
            <person name="Ai Y."/>
            <person name="Zhai J.W."/>
            <person name="Wu S.S."/>
            <person name="Zhou Z."/>
            <person name="Hsiao Y.Y."/>
            <person name="Wu W.L."/>
            <person name="Chen Y.Y."/>
            <person name="Lin Y.F."/>
            <person name="Hsu J.L."/>
            <person name="Li C.Y."/>
            <person name="Wang Z.W."/>
            <person name="Zhao X."/>
            <person name="Zhong W.Y."/>
            <person name="Ma X.K."/>
            <person name="Ma L."/>
            <person name="Huang J."/>
            <person name="Chen G.Z."/>
            <person name="Huang M.Z."/>
            <person name="Huang L."/>
            <person name="Peng D.H."/>
            <person name="Luo Y.B."/>
            <person name="Zou S.Q."/>
            <person name="Chen S.P."/>
            <person name="Lan S."/>
            <person name="Tsai W.C."/>
            <person name="Van de Peer Y."/>
            <person name="Liu Z.J."/>
        </authorList>
    </citation>
    <scope>NUCLEOTIDE SEQUENCE [LARGE SCALE GENOMIC DNA]</scope>
    <source>
        <strain evidence="3">Lor288</strain>
    </source>
</reference>
<keyword evidence="4" id="KW-1185">Reference proteome</keyword>
<proteinExistence type="predicted"/>
<feature type="transmembrane region" description="Helical" evidence="2">
    <location>
        <begin position="20"/>
        <end position="39"/>
    </location>
</feature>
<accession>A0ABR2M765</accession>
<dbReference type="EMBL" id="JBBWWR010000011">
    <property type="protein sequence ID" value="KAK8960029.1"/>
    <property type="molecule type" value="Genomic_DNA"/>
</dbReference>
<keyword evidence="2" id="KW-0472">Membrane</keyword>
<feature type="compositionally biased region" description="Basic and acidic residues" evidence="1">
    <location>
        <begin position="47"/>
        <end position="62"/>
    </location>
</feature>
<keyword evidence="2" id="KW-0812">Transmembrane</keyword>
<organism evidence="3 4">
    <name type="scientific">Platanthera guangdongensis</name>
    <dbReference type="NCBI Taxonomy" id="2320717"/>
    <lineage>
        <taxon>Eukaryota</taxon>
        <taxon>Viridiplantae</taxon>
        <taxon>Streptophyta</taxon>
        <taxon>Embryophyta</taxon>
        <taxon>Tracheophyta</taxon>
        <taxon>Spermatophyta</taxon>
        <taxon>Magnoliopsida</taxon>
        <taxon>Liliopsida</taxon>
        <taxon>Asparagales</taxon>
        <taxon>Orchidaceae</taxon>
        <taxon>Orchidoideae</taxon>
        <taxon>Orchideae</taxon>
        <taxon>Orchidinae</taxon>
        <taxon>Platanthera</taxon>
    </lineage>
</organism>